<comment type="caution">
    <text evidence="2">The sequence shown here is derived from an EMBL/GenBank/DDBJ whole genome shotgun (WGS) entry which is preliminary data.</text>
</comment>
<organism evidence="2 3">
    <name type="scientific">Anisodus acutangulus</name>
    <dbReference type="NCBI Taxonomy" id="402998"/>
    <lineage>
        <taxon>Eukaryota</taxon>
        <taxon>Viridiplantae</taxon>
        <taxon>Streptophyta</taxon>
        <taxon>Embryophyta</taxon>
        <taxon>Tracheophyta</taxon>
        <taxon>Spermatophyta</taxon>
        <taxon>Magnoliopsida</taxon>
        <taxon>eudicotyledons</taxon>
        <taxon>Gunneridae</taxon>
        <taxon>Pentapetalae</taxon>
        <taxon>asterids</taxon>
        <taxon>lamiids</taxon>
        <taxon>Solanales</taxon>
        <taxon>Solanaceae</taxon>
        <taxon>Solanoideae</taxon>
        <taxon>Hyoscyameae</taxon>
        <taxon>Anisodus</taxon>
    </lineage>
</organism>
<gene>
    <name evidence="2" type="ORF">K7X08_033991</name>
</gene>
<sequence>MDPARKEARIRATRERIEGSEERQQALRAEQEDLIRVASIPPFETVEADFVTTDSSTTAKERIVTEDSRAV</sequence>
<accession>A0A9Q1LNV4</accession>
<dbReference type="EMBL" id="JAJAGQ010000017">
    <property type="protein sequence ID" value="KAJ8538862.1"/>
    <property type="molecule type" value="Genomic_DNA"/>
</dbReference>
<feature type="region of interest" description="Disordered" evidence="1">
    <location>
        <begin position="51"/>
        <end position="71"/>
    </location>
</feature>
<evidence type="ECO:0000256" key="1">
    <source>
        <dbReference type="SAM" id="MobiDB-lite"/>
    </source>
</evidence>
<name>A0A9Q1LNV4_9SOLA</name>
<protein>
    <submittedName>
        <fullName evidence="2">Uncharacterized protein</fullName>
    </submittedName>
</protein>
<keyword evidence="3" id="KW-1185">Reference proteome</keyword>
<proteinExistence type="predicted"/>
<evidence type="ECO:0000313" key="2">
    <source>
        <dbReference type="EMBL" id="KAJ8538862.1"/>
    </source>
</evidence>
<reference evidence="3" key="1">
    <citation type="journal article" date="2023" name="Proc. Natl. Acad. Sci. U.S.A.">
        <title>Genomic and structural basis for evolution of tropane alkaloid biosynthesis.</title>
        <authorList>
            <person name="Wanga Y.-J."/>
            <person name="Taina T."/>
            <person name="Yua J.-Y."/>
            <person name="Lia J."/>
            <person name="Xua B."/>
            <person name="Chenc J."/>
            <person name="D'Auriad J.C."/>
            <person name="Huanga J.-P."/>
            <person name="Huanga S.-X."/>
        </authorList>
    </citation>
    <scope>NUCLEOTIDE SEQUENCE [LARGE SCALE GENOMIC DNA]</scope>
    <source>
        <strain evidence="3">cv. KIB-2019</strain>
    </source>
</reference>
<feature type="region of interest" description="Disordered" evidence="1">
    <location>
        <begin position="1"/>
        <end position="25"/>
    </location>
</feature>
<dbReference type="Proteomes" id="UP001152561">
    <property type="component" value="Unassembled WGS sequence"/>
</dbReference>
<dbReference type="AlphaFoldDB" id="A0A9Q1LNV4"/>
<feature type="compositionally biased region" description="Basic and acidic residues" evidence="1">
    <location>
        <begin position="59"/>
        <end position="71"/>
    </location>
</feature>
<evidence type="ECO:0000313" key="3">
    <source>
        <dbReference type="Proteomes" id="UP001152561"/>
    </source>
</evidence>